<evidence type="ECO:0000313" key="7">
    <source>
        <dbReference type="EMBL" id="KIL50533.1"/>
    </source>
</evidence>
<dbReference type="AlphaFoldDB" id="A0A0C2W3A1"/>
<comment type="subcellular location">
    <subcellularLocation>
        <location evidence="1">Cell membrane</location>
        <topology evidence="1">Multi-pass membrane protein</topology>
    </subcellularLocation>
</comment>
<reference evidence="7 8" key="1">
    <citation type="submission" date="2015-01" db="EMBL/GenBank/DDBJ databases">
        <title>Genome sequence of Jeotgalibacillus alimentarius.</title>
        <authorList>
            <person name="Goh K.M."/>
            <person name="Chan K.-G."/>
            <person name="Yaakop A.S."/>
            <person name="Ee R."/>
            <person name="Gan H.M."/>
            <person name="Chan C.S."/>
        </authorList>
    </citation>
    <scope>NUCLEOTIDE SEQUENCE [LARGE SCALE GENOMIC DNA]</scope>
    <source>
        <strain evidence="7 8">YKJ-13</strain>
    </source>
</reference>
<keyword evidence="3 6" id="KW-0812">Transmembrane</keyword>
<protein>
    <submittedName>
        <fullName evidence="7">Branched-chain amino acid ABC transporter permease</fullName>
    </submittedName>
</protein>
<feature type="transmembrane region" description="Helical" evidence="6">
    <location>
        <begin position="154"/>
        <end position="172"/>
    </location>
</feature>
<keyword evidence="4 6" id="KW-1133">Transmembrane helix</keyword>
<keyword evidence="8" id="KW-1185">Reference proteome</keyword>
<dbReference type="Pfam" id="PF02653">
    <property type="entry name" value="BPD_transp_2"/>
    <property type="match status" value="1"/>
</dbReference>
<dbReference type="Proteomes" id="UP000031950">
    <property type="component" value="Unassembled WGS sequence"/>
</dbReference>
<feature type="transmembrane region" description="Helical" evidence="6">
    <location>
        <begin position="282"/>
        <end position="301"/>
    </location>
</feature>
<evidence type="ECO:0000256" key="5">
    <source>
        <dbReference type="ARBA" id="ARBA00023136"/>
    </source>
</evidence>
<feature type="transmembrane region" description="Helical" evidence="6">
    <location>
        <begin position="6"/>
        <end position="31"/>
    </location>
</feature>
<dbReference type="GO" id="GO:0005886">
    <property type="term" value="C:plasma membrane"/>
    <property type="evidence" value="ECO:0007669"/>
    <property type="project" value="UniProtKB-SubCell"/>
</dbReference>
<keyword evidence="5 6" id="KW-0472">Membrane</keyword>
<evidence type="ECO:0000256" key="3">
    <source>
        <dbReference type="ARBA" id="ARBA00022692"/>
    </source>
</evidence>
<proteinExistence type="predicted"/>
<organism evidence="7 8">
    <name type="scientific">Jeotgalibacillus alimentarius</name>
    <dbReference type="NCBI Taxonomy" id="135826"/>
    <lineage>
        <taxon>Bacteria</taxon>
        <taxon>Bacillati</taxon>
        <taxon>Bacillota</taxon>
        <taxon>Bacilli</taxon>
        <taxon>Bacillales</taxon>
        <taxon>Caryophanaceae</taxon>
        <taxon>Jeotgalibacillus</taxon>
    </lineage>
</organism>
<gene>
    <name evidence="7" type="ORF">KP77_19080</name>
</gene>
<evidence type="ECO:0000256" key="4">
    <source>
        <dbReference type="ARBA" id="ARBA00022989"/>
    </source>
</evidence>
<feature type="transmembrane region" description="Helical" evidence="6">
    <location>
        <begin position="98"/>
        <end position="116"/>
    </location>
</feature>
<feature type="transmembrane region" description="Helical" evidence="6">
    <location>
        <begin position="257"/>
        <end position="276"/>
    </location>
</feature>
<dbReference type="OrthoDB" id="9792579at2"/>
<feature type="transmembrane region" description="Helical" evidence="6">
    <location>
        <begin position="202"/>
        <end position="221"/>
    </location>
</feature>
<sequence length="318" mass="33608">MDVLTAFEILVKSMLFASAPLIFTALGGVFSERSGVVNIGLEGLMVIGAFAAVVFNITFASALGGATPWVALLIAMIIGGLFSLLHAVASVSFRADQVVSGVAINFLALGLGVYLIKDWYGAGQTPKIPVPFYYERIPLLYDIPIIGPILFNNYLTSYLAIFVAIIAWFVLFKTPFGLRLRSVGEHPMAADTMGINVFKMRYIAVVLSGVFGGLGGGVYAQTITQDFSAGTITGQGFIALAAVIFGKWHPLGAMGAALFFGLAQSLAIIGSSFPLLADVPNWILLSAPYILTILALAGFIGRADAPKANGQPYIKGSR</sequence>
<dbReference type="PANTHER" id="PTHR43370">
    <property type="entry name" value="SUGAR ABC TRANSPORTER INTEGRAL MEMBRANE PROTEIN-RELATED"/>
    <property type="match status" value="1"/>
</dbReference>
<evidence type="ECO:0000256" key="6">
    <source>
        <dbReference type="SAM" id="Phobius"/>
    </source>
</evidence>
<comment type="caution">
    <text evidence="7">The sequence shown here is derived from an EMBL/GenBank/DDBJ whole genome shotgun (WGS) entry which is preliminary data.</text>
</comment>
<evidence type="ECO:0000313" key="8">
    <source>
        <dbReference type="Proteomes" id="UP000031950"/>
    </source>
</evidence>
<feature type="transmembrane region" description="Helical" evidence="6">
    <location>
        <begin position="227"/>
        <end position="245"/>
    </location>
</feature>
<feature type="transmembrane region" description="Helical" evidence="6">
    <location>
        <begin position="69"/>
        <end position="91"/>
    </location>
</feature>
<keyword evidence="2" id="KW-1003">Cell membrane</keyword>
<dbReference type="PANTHER" id="PTHR43370:SF1">
    <property type="entry name" value="GUANOSINE ABC TRANSPORTER PERMEASE PROTEIN NUPQ"/>
    <property type="match status" value="1"/>
</dbReference>
<dbReference type="RefSeq" id="WP_041122453.1">
    <property type="nucleotide sequence ID" value="NZ_JXRQ01000017.1"/>
</dbReference>
<dbReference type="InterPro" id="IPR001851">
    <property type="entry name" value="ABC_transp_permease"/>
</dbReference>
<evidence type="ECO:0000256" key="2">
    <source>
        <dbReference type="ARBA" id="ARBA00022475"/>
    </source>
</evidence>
<dbReference type="PATRIC" id="fig|135826.4.peg.1903"/>
<feature type="transmembrane region" description="Helical" evidence="6">
    <location>
        <begin position="43"/>
        <end position="63"/>
    </location>
</feature>
<evidence type="ECO:0000256" key="1">
    <source>
        <dbReference type="ARBA" id="ARBA00004651"/>
    </source>
</evidence>
<accession>A0A0C2W3A1</accession>
<name>A0A0C2W3A1_9BACL</name>
<dbReference type="EMBL" id="JXRQ01000017">
    <property type="protein sequence ID" value="KIL50533.1"/>
    <property type="molecule type" value="Genomic_DNA"/>
</dbReference>
<dbReference type="GO" id="GO:0022857">
    <property type="term" value="F:transmembrane transporter activity"/>
    <property type="evidence" value="ECO:0007669"/>
    <property type="project" value="InterPro"/>
</dbReference>
<dbReference type="CDD" id="cd06580">
    <property type="entry name" value="TM_PBP1_transp_TpRbsC_like"/>
    <property type="match status" value="1"/>
</dbReference>
<dbReference type="STRING" id="135826.KP77_19080"/>